<reference evidence="2" key="1">
    <citation type="submission" date="2022-09" db="EMBL/GenBank/DDBJ databases">
        <title>Intensive care unit water sources are persistently colonized with multi-drug resistant bacteria and are the site of extensive horizontal gene transfer of antibiotic resistance genes.</title>
        <authorList>
            <person name="Diorio-Toth L."/>
        </authorList>
    </citation>
    <scope>NUCLEOTIDE SEQUENCE</scope>
    <source>
        <strain evidence="2">GD03885</strain>
    </source>
</reference>
<sequence>MTKYISVLQLKGGVGKSTLSAFMAGYLLSKGHSVLTVDADMQQATLTSWTTLFANHKHAKNHQHATAHDLEELLSILQLAWEQAKFDYVIIDAPPRIAEVMRALVFTSDIVLMPLAISSPDIWAMEDTVKIIKKAMEEKPDLNVKLVFNRMKDTSSYFKIRNAVIEDFELPYVQQILSEFESYKTIFGKGTHPLDYHLKKPKEQFNAFAKEVMQSL</sequence>
<dbReference type="RefSeq" id="WP_279678991.1">
    <property type="nucleotide sequence ID" value="NZ_JAOCCL010000018.1"/>
</dbReference>
<dbReference type="InterPro" id="IPR002586">
    <property type="entry name" value="CobQ/CobB/MinD/ParA_Nub-bd_dom"/>
</dbReference>
<dbReference type="CDD" id="cd02042">
    <property type="entry name" value="ParAB_family"/>
    <property type="match status" value="1"/>
</dbReference>
<name>A0AA42MA64_ACIJO</name>
<dbReference type="PANTHER" id="PTHR13696">
    <property type="entry name" value="P-LOOP CONTAINING NUCLEOSIDE TRIPHOSPHATE HYDROLASE"/>
    <property type="match status" value="1"/>
</dbReference>
<organism evidence="2 3">
    <name type="scientific">Acinetobacter johnsonii</name>
    <dbReference type="NCBI Taxonomy" id="40214"/>
    <lineage>
        <taxon>Bacteria</taxon>
        <taxon>Pseudomonadati</taxon>
        <taxon>Pseudomonadota</taxon>
        <taxon>Gammaproteobacteria</taxon>
        <taxon>Moraxellales</taxon>
        <taxon>Moraxellaceae</taxon>
        <taxon>Acinetobacter</taxon>
    </lineage>
</organism>
<gene>
    <name evidence="2" type="ORF">N5C97_08700</name>
</gene>
<dbReference type="PIRSF" id="PIRSF009320">
    <property type="entry name" value="Nuc_binding_HP_1000"/>
    <property type="match status" value="1"/>
</dbReference>
<dbReference type="PANTHER" id="PTHR13696:SF96">
    <property type="entry name" value="COBQ_COBB_MIND_PARA NUCLEOTIDE BINDING DOMAIN-CONTAINING PROTEIN"/>
    <property type="match status" value="1"/>
</dbReference>
<evidence type="ECO:0000313" key="2">
    <source>
        <dbReference type="EMBL" id="MDH0826578.1"/>
    </source>
</evidence>
<dbReference type="InterPro" id="IPR027417">
    <property type="entry name" value="P-loop_NTPase"/>
</dbReference>
<dbReference type="Pfam" id="PF01656">
    <property type="entry name" value="CbiA"/>
    <property type="match status" value="1"/>
</dbReference>
<protein>
    <submittedName>
        <fullName evidence="2">ParA family protein</fullName>
    </submittedName>
</protein>
<dbReference type="Proteomes" id="UP001160116">
    <property type="component" value="Unassembled WGS sequence"/>
</dbReference>
<dbReference type="EMBL" id="JAOCCL010000018">
    <property type="protein sequence ID" value="MDH0826578.1"/>
    <property type="molecule type" value="Genomic_DNA"/>
</dbReference>
<accession>A0AA42MA64</accession>
<dbReference type="AlphaFoldDB" id="A0AA42MA64"/>
<dbReference type="InterPro" id="IPR050678">
    <property type="entry name" value="DNA_Partitioning_ATPase"/>
</dbReference>
<evidence type="ECO:0000259" key="1">
    <source>
        <dbReference type="Pfam" id="PF01656"/>
    </source>
</evidence>
<dbReference type="Gene3D" id="3.40.50.300">
    <property type="entry name" value="P-loop containing nucleotide triphosphate hydrolases"/>
    <property type="match status" value="1"/>
</dbReference>
<evidence type="ECO:0000313" key="3">
    <source>
        <dbReference type="Proteomes" id="UP001160116"/>
    </source>
</evidence>
<comment type="caution">
    <text evidence="2">The sequence shown here is derived from an EMBL/GenBank/DDBJ whole genome shotgun (WGS) entry which is preliminary data.</text>
</comment>
<dbReference type="SUPFAM" id="SSF52540">
    <property type="entry name" value="P-loop containing nucleoside triphosphate hydrolases"/>
    <property type="match status" value="1"/>
</dbReference>
<proteinExistence type="predicted"/>
<feature type="domain" description="CobQ/CobB/MinD/ParA nucleotide binding" evidence="1">
    <location>
        <begin position="5"/>
        <end position="181"/>
    </location>
</feature>